<evidence type="ECO:0000313" key="1">
    <source>
        <dbReference type="EMBL" id="CCB57837.1"/>
    </source>
</evidence>
<dbReference type="Proteomes" id="UP000009183">
    <property type="component" value="Chromosome 2"/>
</dbReference>
<reference evidence="2" key="1">
    <citation type="journal article" date="2007" name="Nature">
        <title>The grapevine genome sequence suggests ancestral hexaploidization in major angiosperm phyla.</title>
        <authorList>
            <consortium name="The French-Italian Public Consortium for Grapevine Genome Characterization."/>
            <person name="Jaillon O."/>
            <person name="Aury J.-M."/>
            <person name="Noel B."/>
            <person name="Policriti A."/>
            <person name="Clepet C."/>
            <person name="Casagrande A."/>
            <person name="Choisne N."/>
            <person name="Aubourg S."/>
            <person name="Vitulo N."/>
            <person name="Jubin C."/>
            <person name="Vezzi A."/>
            <person name="Legeai F."/>
            <person name="Hugueney P."/>
            <person name="Dasilva C."/>
            <person name="Horner D."/>
            <person name="Mica E."/>
            <person name="Jublot D."/>
            <person name="Poulain J."/>
            <person name="Bruyere C."/>
            <person name="Billault A."/>
            <person name="Segurens B."/>
            <person name="Gouyvenoux M."/>
            <person name="Ugarte E."/>
            <person name="Cattonaro F."/>
            <person name="Anthouard V."/>
            <person name="Vico V."/>
            <person name="Del Fabbro C."/>
            <person name="Alaux M."/>
            <person name="Di Gaspero G."/>
            <person name="Dumas V."/>
            <person name="Felice N."/>
            <person name="Paillard S."/>
            <person name="Juman I."/>
            <person name="Moroldo M."/>
            <person name="Scalabrin S."/>
            <person name="Canaguier A."/>
            <person name="Le Clainche I."/>
            <person name="Malacrida G."/>
            <person name="Durand E."/>
            <person name="Pesole G."/>
            <person name="Laucou V."/>
            <person name="Chatelet P."/>
            <person name="Merdinoglu D."/>
            <person name="Delledonne M."/>
            <person name="Pezzotti M."/>
            <person name="Lecharny A."/>
            <person name="Scarpelli C."/>
            <person name="Artiguenave F."/>
            <person name="Pe M.E."/>
            <person name="Valle G."/>
            <person name="Morgante M."/>
            <person name="Caboche M."/>
            <person name="Adam-Blondon A.-F."/>
            <person name="Weissenbach J."/>
            <person name="Quetier F."/>
            <person name="Wincker P."/>
        </authorList>
    </citation>
    <scope>NUCLEOTIDE SEQUENCE [LARGE SCALE GENOMIC DNA]</scope>
    <source>
        <strain evidence="2">cv. Pinot noir / PN40024</strain>
    </source>
</reference>
<evidence type="ECO:0000313" key="2">
    <source>
        <dbReference type="Proteomes" id="UP000009183"/>
    </source>
</evidence>
<dbReference type="HOGENOM" id="CLU_2643086_0_0_1"/>
<dbReference type="AlphaFoldDB" id="F6HT27"/>
<name>F6HT27_VITVI</name>
<dbReference type="EMBL" id="FN596247">
    <property type="protein sequence ID" value="CCB57837.1"/>
    <property type="molecule type" value="Genomic_DNA"/>
</dbReference>
<dbReference type="PaxDb" id="29760-VIT_02s0012g02470.t01"/>
<dbReference type="InParanoid" id="F6HT27"/>
<proteinExistence type="predicted"/>
<gene>
    <name evidence="1" type="ordered locus">VIT_02s0012g02470</name>
</gene>
<sequence length="77" mass="8781">METPYANVMGCIMYAMRELSAKLEMTKTVEVIARKAIVKGTGLLRKPEMKNDMLQVEIHQLKLDMATTESSKTKFEE</sequence>
<keyword evidence="2" id="KW-1185">Reference proteome</keyword>
<accession>F6HT27</accession>
<organism evidence="1 2">
    <name type="scientific">Vitis vinifera</name>
    <name type="common">Grape</name>
    <dbReference type="NCBI Taxonomy" id="29760"/>
    <lineage>
        <taxon>Eukaryota</taxon>
        <taxon>Viridiplantae</taxon>
        <taxon>Streptophyta</taxon>
        <taxon>Embryophyta</taxon>
        <taxon>Tracheophyta</taxon>
        <taxon>Spermatophyta</taxon>
        <taxon>Magnoliopsida</taxon>
        <taxon>eudicotyledons</taxon>
        <taxon>Gunneridae</taxon>
        <taxon>Pentapetalae</taxon>
        <taxon>rosids</taxon>
        <taxon>Vitales</taxon>
        <taxon>Vitaceae</taxon>
        <taxon>Viteae</taxon>
        <taxon>Vitis</taxon>
    </lineage>
</organism>
<protein>
    <submittedName>
        <fullName evidence="1">Uncharacterized protein</fullName>
    </submittedName>
</protein>